<dbReference type="InterPro" id="IPR032675">
    <property type="entry name" value="LRR_dom_sf"/>
</dbReference>
<name>A0A1V0SA02_9VIRU</name>
<protein>
    <recommendedName>
        <fullName evidence="2">Leucine-rich repeat protein</fullName>
    </recommendedName>
</protein>
<evidence type="ECO:0008006" key="2">
    <source>
        <dbReference type="Google" id="ProtNLM"/>
    </source>
</evidence>
<dbReference type="EMBL" id="KY684083">
    <property type="protein sequence ID" value="ARF08532.1"/>
    <property type="molecule type" value="Genomic_DNA"/>
</dbReference>
<dbReference type="SUPFAM" id="SSF52047">
    <property type="entry name" value="RNI-like"/>
    <property type="match status" value="1"/>
</dbReference>
<proteinExistence type="predicted"/>
<sequence>MFNQIVHEDYILLICSFLPLAEKSNFRLTSSLFNNICLKTINELYYNSFLDITDDNVLNHSEFFSNITKIHCPVNCKISTNGLKTMKNLKSISIQKNYEHMFDFSELTTIEEINVDTPSQMEYCEIDCDKLKNLNLKKIHLGYLPVDHFLSFHNFKNLVDVELSFHRDINCNAQEKCLELLSNNLKLTHLNIVTQYDLDLNNFVTLTHLTIYSHQITNKSIAKLFQLKYLFVYIGEINCIKNLINLEEYHGRILDFSNQCKLKKIYLSGNDNLQSKHLFSLKSSINSLEFLELRFFDYDIDFISNIDFINNLINLKHLGLHWYTVSNLTKIIKIDLSKLSKLRYVGVNANILLIGKLPSSLKEIVIDYNGDNGTAIVLPHPHNINKISAYTKVPIKNIGNNLVDFTHCGEISSDVINELSYNKGLVKLDIRSCIPCSVINDNFHNLQSLSIDGRGKMTIKSLNKLKNLKFLSLNKCIVESNCIQDLDLVKLSIDHLNNDLIFNPQKIKYLSVIECPKQTINFKGLINLIRAYLMSTGNVYTINGKLGEQFTFSKN</sequence>
<organism evidence="1">
    <name type="scientific">Catovirus CTV1</name>
    <dbReference type="NCBI Taxonomy" id="1977631"/>
    <lineage>
        <taxon>Viruses</taxon>
        <taxon>Varidnaviria</taxon>
        <taxon>Bamfordvirae</taxon>
        <taxon>Nucleocytoviricota</taxon>
        <taxon>Megaviricetes</taxon>
        <taxon>Imitervirales</taxon>
        <taxon>Mimiviridae</taxon>
        <taxon>Klosneuvirinae</taxon>
        <taxon>Catovirus</taxon>
    </lineage>
</organism>
<dbReference type="Gene3D" id="3.80.10.10">
    <property type="entry name" value="Ribonuclease Inhibitor"/>
    <property type="match status" value="1"/>
</dbReference>
<accession>A0A1V0SA02</accession>
<reference evidence="1" key="1">
    <citation type="journal article" date="2017" name="Science">
        <title>Giant viruses with an expanded complement of translation system components.</title>
        <authorList>
            <person name="Schulz F."/>
            <person name="Yutin N."/>
            <person name="Ivanova N.N."/>
            <person name="Ortega D.R."/>
            <person name="Lee T.K."/>
            <person name="Vierheilig J."/>
            <person name="Daims H."/>
            <person name="Horn M."/>
            <person name="Wagner M."/>
            <person name="Jensen G.J."/>
            <person name="Kyrpides N.C."/>
            <person name="Koonin E.V."/>
            <person name="Woyke T."/>
        </authorList>
    </citation>
    <scope>NUCLEOTIDE SEQUENCE</scope>
    <source>
        <strain evidence="1">CTV1</strain>
    </source>
</reference>
<gene>
    <name evidence="1" type="ORF">Catovirus_1_582</name>
</gene>
<evidence type="ECO:0000313" key="1">
    <source>
        <dbReference type="EMBL" id="ARF08532.1"/>
    </source>
</evidence>